<dbReference type="InterPro" id="IPR024370">
    <property type="entry name" value="PBP_domain"/>
</dbReference>
<keyword evidence="5" id="KW-1185">Reference proteome</keyword>
<reference evidence="5" key="1">
    <citation type="journal article" date="2019" name="Int. J. Syst. Evol. Microbiol.">
        <title>The Global Catalogue of Microorganisms (GCM) 10K type strain sequencing project: providing services to taxonomists for standard genome sequencing and annotation.</title>
        <authorList>
            <consortium name="The Broad Institute Genomics Platform"/>
            <consortium name="The Broad Institute Genome Sequencing Center for Infectious Disease"/>
            <person name="Wu L."/>
            <person name="Ma J."/>
        </authorList>
    </citation>
    <scope>NUCLEOTIDE SEQUENCE [LARGE SCALE GENOMIC DNA]</scope>
    <source>
        <strain evidence="5">NBRC 108730</strain>
    </source>
</reference>
<feature type="compositionally biased region" description="Basic residues" evidence="2">
    <location>
        <begin position="235"/>
        <end position="246"/>
    </location>
</feature>
<evidence type="ECO:0000256" key="1">
    <source>
        <dbReference type="ARBA" id="ARBA00008725"/>
    </source>
</evidence>
<feature type="region of interest" description="Disordered" evidence="2">
    <location>
        <begin position="169"/>
        <end position="246"/>
    </location>
</feature>
<name>A0ABQ6JKA4_9ACTN</name>
<feature type="compositionally biased region" description="Basic and acidic residues" evidence="2">
    <location>
        <begin position="170"/>
        <end position="190"/>
    </location>
</feature>
<dbReference type="PANTHER" id="PTHR42996">
    <property type="entry name" value="PHOSPHATE-BINDING PROTEIN PSTS"/>
    <property type="match status" value="1"/>
</dbReference>
<dbReference type="EMBL" id="BSUZ01000001">
    <property type="protein sequence ID" value="GMA87559.1"/>
    <property type="molecule type" value="Genomic_DNA"/>
</dbReference>
<dbReference type="Proteomes" id="UP001157017">
    <property type="component" value="Unassembled WGS sequence"/>
</dbReference>
<feature type="domain" description="PBP" evidence="3">
    <location>
        <begin position="18"/>
        <end position="146"/>
    </location>
</feature>
<evidence type="ECO:0000259" key="3">
    <source>
        <dbReference type="Pfam" id="PF12849"/>
    </source>
</evidence>
<evidence type="ECO:0000313" key="4">
    <source>
        <dbReference type="EMBL" id="GMA87559.1"/>
    </source>
</evidence>
<protein>
    <recommendedName>
        <fullName evidence="3">PBP domain-containing protein</fullName>
    </recommendedName>
</protein>
<feature type="compositionally biased region" description="Basic and acidic residues" evidence="2">
    <location>
        <begin position="202"/>
        <end position="216"/>
    </location>
</feature>
<evidence type="ECO:0000313" key="5">
    <source>
        <dbReference type="Proteomes" id="UP001157017"/>
    </source>
</evidence>
<feature type="region of interest" description="Disordered" evidence="2">
    <location>
        <begin position="1"/>
        <end position="30"/>
    </location>
</feature>
<dbReference type="SUPFAM" id="SSF53850">
    <property type="entry name" value="Periplasmic binding protein-like II"/>
    <property type="match status" value="1"/>
</dbReference>
<dbReference type="InterPro" id="IPR050962">
    <property type="entry name" value="Phosphate-bind_PstS"/>
</dbReference>
<dbReference type="Gene3D" id="3.40.190.10">
    <property type="entry name" value="Periplasmic binding protein-like II"/>
    <property type="match status" value="2"/>
</dbReference>
<comment type="similarity">
    <text evidence="1">Belongs to the PstS family.</text>
</comment>
<comment type="caution">
    <text evidence="4">The sequence shown here is derived from an EMBL/GenBank/DDBJ whole genome shotgun (WGS) entry which is preliminary data.</text>
</comment>
<accession>A0ABQ6JKA4</accession>
<dbReference type="PANTHER" id="PTHR42996:SF1">
    <property type="entry name" value="PHOSPHATE-BINDING PROTEIN PSTS"/>
    <property type="match status" value="1"/>
</dbReference>
<organism evidence="4 5">
    <name type="scientific">Angustibacter aerolatus</name>
    <dbReference type="NCBI Taxonomy" id="1162965"/>
    <lineage>
        <taxon>Bacteria</taxon>
        <taxon>Bacillati</taxon>
        <taxon>Actinomycetota</taxon>
        <taxon>Actinomycetes</taxon>
        <taxon>Kineosporiales</taxon>
        <taxon>Kineosporiaceae</taxon>
    </lineage>
</organism>
<dbReference type="Pfam" id="PF12849">
    <property type="entry name" value="PBP_like_2"/>
    <property type="match status" value="1"/>
</dbReference>
<gene>
    <name evidence="4" type="ORF">GCM10025868_28090</name>
</gene>
<evidence type="ECO:0000256" key="2">
    <source>
        <dbReference type="SAM" id="MobiDB-lite"/>
    </source>
</evidence>
<proteinExistence type="inferred from homology"/>
<sequence length="246" mass="26929">MRLGRQHDRRLRAPRAGSSDCSGTLNAEGSSAQKNAIEEVISSFSDTCADATVNYNPTGSGAGVKQFTGGQVDFAGSDSALKADAGEVDAAAKRCAGNPAWNLPMVAGPIAVSYNVPGVDAVTLTPSVIAQIFTGKVKTWNDPAIAKLNGDAKLAEHRHQGVLPVRRVGHHGELREVPGRRGPQRLDHRAGQGLRRRRRRGSREVGRRLRRGEVDRGRHHVRRVVVREGQQARRREGRQRRRRRRA</sequence>
<feature type="compositionally biased region" description="Polar residues" evidence="2">
    <location>
        <begin position="19"/>
        <end position="30"/>
    </location>
</feature>